<dbReference type="InterPro" id="IPR013525">
    <property type="entry name" value="ABC2_TM"/>
</dbReference>
<evidence type="ECO:0000256" key="1">
    <source>
        <dbReference type="ARBA" id="ARBA00004651"/>
    </source>
</evidence>
<feature type="transmembrane region" description="Helical" evidence="6">
    <location>
        <begin position="20"/>
        <end position="38"/>
    </location>
</feature>
<feature type="transmembrane region" description="Helical" evidence="6">
    <location>
        <begin position="263"/>
        <end position="287"/>
    </location>
</feature>
<evidence type="ECO:0000256" key="2">
    <source>
        <dbReference type="ARBA" id="ARBA00022475"/>
    </source>
</evidence>
<gene>
    <name evidence="8" type="ORF">S7S_12595</name>
</gene>
<evidence type="ECO:0000256" key="4">
    <source>
        <dbReference type="ARBA" id="ARBA00022989"/>
    </source>
</evidence>
<feature type="transmembrane region" description="Helical" evidence="6">
    <location>
        <begin position="228"/>
        <end position="251"/>
    </location>
</feature>
<evidence type="ECO:0000313" key="9">
    <source>
        <dbReference type="Proteomes" id="UP000006764"/>
    </source>
</evidence>
<dbReference type="InterPro" id="IPR051449">
    <property type="entry name" value="ABC-2_transporter_component"/>
</dbReference>
<organism evidence="8 9">
    <name type="scientific">Isoalcanivorax pacificus W11-5</name>
    <dbReference type="NCBI Taxonomy" id="391936"/>
    <lineage>
        <taxon>Bacteria</taxon>
        <taxon>Pseudomonadati</taxon>
        <taxon>Pseudomonadota</taxon>
        <taxon>Gammaproteobacteria</taxon>
        <taxon>Oceanospirillales</taxon>
        <taxon>Alcanivoracaceae</taxon>
        <taxon>Isoalcanivorax</taxon>
    </lineage>
</organism>
<evidence type="ECO:0000256" key="3">
    <source>
        <dbReference type="ARBA" id="ARBA00022692"/>
    </source>
</evidence>
<protein>
    <recommendedName>
        <fullName evidence="7">ABC-2 type transporter transmembrane domain-containing protein</fullName>
    </recommendedName>
</protein>
<evidence type="ECO:0000256" key="5">
    <source>
        <dbReference type="ARBA" id="ARBA00023136"/>
    </source>
</evidence>
<reference evidence="8 9" key="1">
    <citation type="journal article" date="2012" name="J. Bacteriol.">
        <title>Genome sequence of an alkane-degrading bacterium, Alcanivorax pacificus type strain W11-5, isolated from deep sea sediment.</title>
        <authorList>
            <person name="Lai Q."/>
            <person name="Shao Z."/>
        </authorList>
    </citation>
    <scope>NUCLEOTIDE SEQUENCE [LARGE SCALE GENOMIC DNA]</scope>
    <source>
        <strain evidence="8 9">W11-5</strain>
    </source>
</reference>
<comment type="subcellular location">
    <subcellularLocation>
        <location evidence="1">Cell membrane</location>
        <topology evidence="1">Multi-pass membrane protein</topology>
    </subcellularLocation>
</comment>
<feature type="domain" description="ABC-2 type transporter transmembrane" evidence="7">
    <location>
        <begin position="22"/>
        <end position="368"/>
    </location>
</feature>
<keyword evidence="2" id="KW-1003">Cell membrane</keyword>
<dbReference type="HOGENOM" id="CLU_039483_10_1_6"/>
<dbReference type="Gene3D" id="3.40.1710.10">
    <property type="entry name" value="abc type-2 transporter like domain"/>
    <property type="match status" value="1"/>
</dbReference>
<keyword evidence="5 6" id="KW-0472">Membrane</keyword>
<dbReference type="EMBL" id="CP004387">
    <property type="protein sequence ID" value="AJD48931.1"/>
    <property type="molecule type" value="Genomic_DNA"/>
</dbReference>
<keyword evidence="3 6" id="KW-0812">Transmembrane</keyword>
<dbReference type="PANTHER" id="PTHR30294">
    <property type="entry name" value="MEMBRANE COMPONENT OF ABC TRANSPORTER YHHJ-RELATED"/>
    <property type="match status" value="1"/>
</dbReference>
<keyword evidence="4 6" id="KW-1133">Transmembrane helix</keyword>
<name>A0A0B4XPA3_9GAMM</name>
<feature type="transmembrane region" description="Helical" evidence="6">
    <location>
        <begin position="183"/>
        <end position="207"/>
    </location>
</feature>
<evidence type="ECO:0000259" key="7">
    <source>
        <dbReference type="Pfam" id="PF12698"/>
    </source>
</evidence>
<proteinExistence type="predicted"/>
<dbReference type="Proteomes" id="UP000006764">
    <property type="component" value="Chromosome"/>
</dbReference>
<sequence>MTRWWHAWCDEVRHVLTDHAVLLVFGGGLLFYALLYPLPYHRNVPGEQAVAVLDHDRGALARQLVRWVDATPQIRITAQPRSLYEARALLAAGTVHGLLVIPEQFERDVYLGRPTTLSYAGDASYFLIYSNIVQGLVTAGTTLTVQTQVARALRSGENPARIPGQVMALRVTPEPVFNSSGGYINYIVPAVFALILHQTLLITAGSVTVKDRRRRAAGQMAAPPGMALMLRGLLFVLIYVFFALLYFGFFFALYDVPRVAPPWALLGVAGVFLASTTVCAMLIGYLVSRPELPTVVVLITSLPIVFTAGFAWPAQSLPAGLDALSWVLPARPGIQALLTLNQMGGGLAGVRDELLVLVVQGLVYALLLGKLVQRQTKKSVLPS</sequence>
<dbReference type="Pfam" id="PF12698">
    <property type="entry name" value="ABC2_membrane_3"/>
    <property type="match status" value="1"/>
</dbReference>
<dbReference type="PANTHER" id="PTHR30294:SF46">
    <property type="entry name" value="ABC TRANSPORTER PERMEASE"/>
    <property type="match status" value="1"/>
</dbReference>
<keyword evidence="9" id="KW-1185">Reference proteome</keyword>
<dbReference type="AlphaFoldDB" id="A0A0B4XPA3"/>
<evidence type="ECO:0000256" key="6">
    <source>
        <dbReference type="SAM" id="Phobius"/>
    </source>
</evidence>
<feature type="transmembrane region" description="Helical" evidence="6">
    <location>
        <begin position="354"/>
        <end position="372"/>
    </location>
</feature>
<dbReference type="GO" id="GO:0140359">
    <property type="term" value="F:ABC-type transporter activity"/>
    <property type="evidence" value="ECO:0007669"/>
    <property type="project" value="InterPro"/>
</dbReference>
<feature type="transmembrane region" description="Helical" evidence="6">
    <location>
        <begin position="294"/>
        <end position="312"/>
    </location>
</feature>
<accession>A0A0B4XPA3</accession>
<dbReference type="STRING" id="391936.S7S_12595"/>
<dbReference type="RefSeq" id="WP_008738716.1">
    <property type="nucleotide sequence ID" value="NZ_CP004387.1"/>
</dbReference>
<dbReference type="GO" id="GO:0005886">
    <property type="term" value="C:plasma membrane"/>
    <property type="evidence" value="ECO:0007669"/>
    <property type="project" value="UniProtKB-SubCell"/>
</dbReference>
<evidence type="ECO:0000313" key="8">
    <source>
        <dbReference type="EMBL" id="AJD48931.1"/>
    </source>
</evidence>
<dbReference type="KEGG" id="apac:S7S_12595"/>